<dbReference type="PANTHER" id="PTHR42877">
    <property type="entry name" value="L-ORNITHINE N(5)-MONOOXYGENASE-RELATED"/>
    <property type="match status" value="1"/>
</dbReference>
<evidence type="ECO:0000256" key="4">
    <source>
        <dbReference type="ARBA" id="ARBA00022723"/>
    </source>
</evidence>
<dbReference type="AlphaFoldDB" id="A0A3R7HXB5"/>
<dbReference type="SUPFAM" id="SSF51905">
    <property type="entry name" value="FAD/NAD(P)-binding domain"/>
    <property type="match status" value="3"/>
</dbReference>
<reference evidence="13 14" key="1">
    <citation type="submission" date="2018-08" db="EMBL/GenBank/DDBJ databases">
        <title>Draft genome sequences of two Aspergillus turcosus clinical strains isolated from bronchoalveolar lavage fluid: one azole-susceptible and the other azole-resistant.</title>
        <authorList>
            <person name="Parent-Michaud M."/>
            <person name="Dufresne P.J."/>
            <person name="Fournier E."/>
            <person name="Martineau C."/>
            <person name="Moreira S."/>
            <person name="Perkins V."/>
            <person name="De Repentigny L."/>
            <person name="Dufresne S.F."/>
        </authorList>
    </citation>
    <scope>NUCLEOTIDE SEQUENCE [LARGE SCALE GENOMIC DNA]</scope>
    <source>
        <strain evidence="13">HMR AF 1038</strain>
    </source>
</reference>
<organism evidence="13 14">
    <name type="scientific">Aspergillus turcosus</name>
    <dbReference type="NCBI Taxonomy" id="1245748"/>
    <lineage>
        <taxon>Eukaryota</taxon>
        <taxon>Fungi</taxon>
        <taxon>Dikarya</taxon>
        <taxon>Ascomycota</taxon>
        <taxon>Pezizomycotina</taxon>
        <taxon>Eurotiomycetes</taxon>
        <taxon>Eurotiomycetidae</taxon>
        <taxon>Eurotiales</taxon>
        <taxon>Aspergillaceae</taxon>
        <taxon>Aspergillus</taxon>
        <taxon>Aspergillus subgen. Fumigati</taxon>
    </lineage>
</organism>
<dbReference type="InterPro" id="IPR051209">
    <property type="entry name" value="FAD-bind_Monooxygenase_sf"/>
</dbReference>
<evidence type="ECO:0000256" key="10">
    <source>
        <dbReference type="SAM" id="Phobius"/>
    </source>
</evidence>
<feature type="transmembrane region" description="Helical" evidence="10">
    <location>
        <begin position="1050"/>
        <end position="1072"/>
    </location>
</feature>
<feature type="domain" description="Xylanolytic transcriptional activator regulatory" evidence="12">
    <location>
        <begin position="803"/>
        <end position="1010"/>
    </location>
</feature>
<keyword evidence="10" id="KW-1133">Transmembrane helix</keyword>
<dbReference type="Gene3D" id="3.50.50.60">
    <property type="entry name" value="FAD/NAD(P)-binding domain"/>
    <property type="match status" value="2"/>
</dbReference>
<dbReference type="CDD" id="cd00067">
    <property type="entry name" value="GAL4"/>
    <property type="match status" value="1"/>
</dbReference>
<evidence type="ECO:0000256" key="7">
    <source>
        <dbReference type="ARBA" id="ARBA00023125"/>
    </source>
</evidence>
<keyword evidence="4" id="KW-0479">Metal-binding</keyword>
<dbReference type="InterPro" id="IPR036188">
    <property type="entry name" value="FAD/NAD-bd_sf"/>
</dbReference>
<evidence type="ECO:0008006" key="15">
    <source>
        <dbReference type="Google" id="ProtNLM"/>
    </source>
</evidence>
<dbReference type="GO" id="GO:0006351">
    <property type="term" value="P:DNA-templated transcription"/>
    <property type="evidence" value="ECO:0007669"/>
    <property type="project" value="InterPro"/>
</dbReference>
<gene>
    <name evidence="13" type="ORF">CFD26_101403</name>
</gene>
<name>A0A3R7HXB5_9EURO</name>
<evidence type="ECO:0000256" key="9">
    <source>
        <dbReference type="ARBA" id="ARBA00023242"/>
    </source>
</evidence>
<keyword evidence="6" id="KW-0805">Transcription regulation</keyword>
<dbReference type="Pfam" id="PF00172">
    <property type="entry name" value="Zn_clus"/>
    <property type="match status" value="1"/>
</dbReference>
<keyword evidence="14" id="KW-1185">Reference proteome</keyword>
<dbReference type="Gene3D" id="4.10.240.10">
    <property type="entry name" value="Zn(2)-C6 fungal-type DNA-binding domain"/>
    <property type="match status" value="1"/>
</dbReference>
<protein>
    <recommendedName>
        <fullName evidence="15">Zn(2)-C6 fungal-type domain-containing protein</fullName>
    </recommendedName>
</protein>
<evidence type="ECO:0000256" key="6">
    <source>
        <dbReference type="ARBA" id="ARBA00023015"/>
    </source>
</evidence>
<sequence>MRRLFFGSSSKSQEARPIENKWIVEERSIDEARPLRVVIIGSGISGIIASIRFRQRIPNVDLCVYEKNEDIGGTWFENRYPGCACDIPAHTYQATFEPNKEWSTFYAAAPEIHAYWKRVAEKYGCMKYVKLKQQIIEAVWDDSKSKWQLKVQDIQTGSVYSDECNILISATGALNSWKWPDIPGLHDFKGKLQHSARWDESYDYTGKRAAVIGNGSSGIQIVPGMLPKVAHIDHYIRGRTWLSPTFARQQLDKRGGAELENFSFTAEEIERFKKDHSAYQKFRKEIELQLQSVHGVTLLGTPEQIGAREVFLQNMKRRLSRKPELCENLIPSFPPVCRRLTPGPGYLEALTDDKVDVITSKIVKVDAEGIITADGQHHPTDVLVCATGFDTTFTPRFPIIGRNGVTLADRWQKTPETYLSLAVDGFPNYFVCLGPNAALGEGNLLLLIEKEIDYFTLCVQKMQRDNIRAMSVKKEAVEMFTRHCDQYFSRTVFSEKCRSWYKGGTEDGRVTALWPGSSLHSMKALAYPRWEDYTYDYVNDNPNGWFGDGWTENEKLKRINVDYLNDDEVDFPMAVIACTSMKLRCDGSNPCSSCQKRGIECNNERKKQGLNQGTDSDALTQKREDYEQSSDRGSIKFLLNGGTDSFTQQFLLPRNTDRTRGLEYHNRKSLEEAEGSILGYELKDGRTDYAPTFIESDPATLTFFQDTFIDFFNGPFGDPHKLLDDPYVGQVAYHAVIPPGQDPNLTLAGQQLSYELERPFATAMIQSILTRAWSVPLDAKAQEELSTNLNFLLTTGRIRRFVSMYFKYWQPSCAFLHRASFDPEVVSLPLLTAVTFMGAMYSNDEREAYIAKRVLDFAELFIFSSEVYASETEISSMFCGNRCLDDEPNDWVQFQNFQAGFLIVVVQYWAGSRVARNRVMENRFSEVVKVARRIGLPKCRHMPHDPMDEYSWIQKECRIRTMSIISLLDCAFSFYSNYPCRLTHTEMECDFPCQEAVFDSQHPFVEPNFRFSRDISVSEAFENLFDSPANEDGSQAGVPDHIADMTVLDMFILIHLLYAFINTHMTLLAPLVRKTQLPTSKMPHGPSTPTKSPCAIPEDSTLAAIRTALSRWRDHWVALRNTVSSHEWASMGFYKNGYNFWLVSQLLITKKKSVDVVMQMEVKCEDKLEKLKVLLQDESD</sequence>
<keyword evidence="10" id="KW-0812">Transmembrane</keyword>
<dbReference type="Pfam" id="PF13450">
    <property type="entry name" value="NAD_binding_8"/>
    <property type="match status" value="1"/>
</dbReference>
<dbReference type="OrthoDB" id="10018191at2759"/>
<keyword evidence="7" id="KW-0238">DNA-binding</keyword>
<proteinExistence type="inferred from homology"/>
<evidence type="ECO:0000259" key="12">
    <source>
        <dbReference type="Pfam" id="PF04082"/>
    </source>
</evidence>
<comment type="similarity">
    <text evidence="2">Belongs to the FAD-binding monooxygenase family.</text>
</comment>
<evidence type="ECO:0000256" key="1">
    <source>
        <dbReference type="ARBA" id="ARBA00001974"/>
    </source>
</evidence>
<comment type="caution">
    <text evidence="13">The sequence shown here is derived from an EMBL/GenBank/DDBJ whole genome shotgun (WGS) entry which is preliminary data.</text>
</comment>
<keyword evidence="3" id="KW-0285">Flavoprotein</keyword>
<dbReference type="InterPro" id="IPR001138">
    <property type="entry name" value="Zn2Cys6_DnaBD"/>
</dbReference>
<comment type="cofactor">
    <cofactor evidence="1">
        <name>FAD</name>
        <dbReference type="ChEBI" id="CHEBI:57692"/>
    </cofactor>
</comment>
<dbReference type="SUPFAM" id="SSF57701">
    <property type="entry name" value="Zn2/Cys6 DNA-binding domain"/>
    <property type="match status" value="1"/>
</dbReference>
<dbReference type="EMBL" id="NIDN02000031">
    <property type="protein sequence ID" value="RLL99437.1"/>
    <property type="molecule type" value="Genomic_DNA"/>
</dbReference>
<dbReference type="InterPro" id="IPR036864">
    <property type="entry name" value="Zn2-C6_fun-type_DNA-bd_sf"/>
</dbReference>
<dbReference type="CDD" id="cd12148">
    <property type="entry name" value="fungal_TF_MHR"/>
    <property type="match status" value="1"/>
</dbReference>
<keyword evidence="8" id="KW-0804">Transcription</keyword>
<dbReference type="InterPro" id="IPR007219">
    <property type="entry name" value="XnlR_reg_dom"/>
</dbReference>
<dbReference type="GO" id="GO:0000981">
    <property type="term" value="F:DNA-binding transcription factor activity, RNA polymerase II-specific"/>
    <property type="evidence" value="ECO:0007669"/>
    <property type="project" value="InterPro"/>
</dbReference>
<keyword evidence="9" id="KW-0539">Nucleus</keyword>
<keyword evidence="5" id="KW-0274">FAD</keyword>
<dbReference type="GO" id="GO:0008270">
    <property type="term" value="F:zinc ion binding"/>
    <property type="evidence" value="ECO:0007669"/>
    <property type="project" value="InterPro"/>
</dbReference>
<evidence type="ECO:0000313" key="13">
    <source>
        <dbReference type="EMBL" id="RLL99437.1"/>
    </source>
</evidence>
<evidence type="ECO:0000256" key="2">
    <source>
        <dbReference type="ARBA" id="ARBA00010139"/>
    </source>
</evidence>
<accession>A0A3R7HXB5</accession>
<keyword evidence="10" id="KW-0472">Membrane</keyword>
<evidence type="ECO:0000313" key="14">
    <source>
        <dbReference type="Proteomes" id="UP000215289"/>
    </source>
</evidence>
<dbReference type="PANTHER" id="PTHR42877:SF7">
    <property type="entry name" value="FLAVIN-BINDING MONOOXYGENASE-RELATED"/>
    <property type="match status" value="1"/>
</dbReference>
<evidence type="ECO:0000256" key="8">
    <source>
        <dbReference type="ARBA" id="ARBA00023163"/>
    </source>
</evidence>
<evidence type="ECO:0000259" key="11">
    <source>
        <dbReference type="Pfam" id="PF00172"/>
    </source>
</evidence>
<feature type="domain" description="Zn(2)-C6 fungal-type" evidence="11">
    <location>
        <begin position="577"/>
        <end position="608"/>
    </location>
</feature>
<dbReference type="STRING" id="1245748.A0A3R7HXB5"/>
<dbReference type="Pfam" id="PF04082">
    <property type="entry name" value="Fungal_trans"/>
    <property type="match status" value="1"/>
</dbReference>
<evidence type="ECO:0000256" key="5">
    <source>
        <dbReference type="ARBA" id="ARBA00022827"/>
    </source>
</evidence>
<dbReference type="Proteomes" id="UP000215289">
    <property type="component" value="Unassembled WGS sequence"/>
</dbReference>
<evidence type="ECO:0000256" key="3">
    <source>
        <dbReference type="ARBA" id="ARBA00022630"/>
    </source>
</evidence>
<dbReference type="GO" id="GO:0003677">
    <property type="term" value="F:DNA binding"/>
    <property type="evidence" value="ECO:0007669"/>
    <property type="project" value="UniProtKB-KW"/>
</dbReference>